<evidence type="ECO:0000256" key="5">
    <source>
        <dbReference type="SAM" id="Phobius"/>
    </source>
</evidence>
<dbReference type="AlphaFoldDB" id="A0A8S1WH81"/>
<evidence type="ECO:0000313" key="8">
    <source>
        <dbReference type="Proteomes" id="UP000689195"/>
    </source>
</evidence>
<evidence type="ECO:0000256" key="2">
    <source>
        <dbReference type="ARBA" id="ARBA00022771"/>
    </source>
</evidence>
<keyword evidence="5" id="KW-0472">Membrane</keyword>
<evidence type="ECO:0000256" key="1">
    <source>
        <dbReference type="ARBA" id="ARBA00022723"/>
    </source>
</evidence>
<reference evidence="7" key="1">
    <citation type="submission" date="2021-01" db="EMBL/GenBank/DDBJ databases">
        <authorList>
            <consortium name="Genoscope - CEA"/>
            <person name="William W."/>
        </authorList>
    </citation>
    <scope>NUCLEOTIDE SEQUENCE</scope>
</reference>
<keyword evidence="3" id="KW-0862">Zinc</keyword>
<keyword evidence="5" id="KW-1133">Transmembrane helix</keyword>
<feature type="transmembrane region" description="Helical" evidence="5">
    <location>
        <begin position="37"/>
        <end position="57"/>
    </location>
</feature>
<name>A0A8S1WH81_9CILI</name>
<protein>
    <recommendedName>
        <fullName evidence="6">RING-type domain-containing protein</fullName>
    </recommendedName>
</protein>
<proteinExistence type="predicted"/>
<evidence type="ECO:0000313" key="7">
    <source>
        <dbReference type="EMBL" id="CAD8188055.1"/>
    </source>
</evidence>
<dbReference type="FunFam" id="3.30.40.10:FF:000612">
    <property type="entry name" value="Uncharacterized protein"/>
    <property type="match status" value="1"/>
</dbReference>
<evidence type="ECO:0000256" key="3">
    <source>
        <dbReference type="ARBA" id="ARBA00022833"/>
    </source>
</evidence>
<dbReference type="OrthoDB" id="303297at2759"/>
<feature type="domain" description="RING-type" evidence="6">
    <location>
        <begin position="249"/>
        <end position="292"/>
    </location>
</feature>
<keyword evidence="2 4" id="KW-0863">Zinc-finger</keyword>
<organism evidence="7 8">
    <name type="scientific">Paramecium pentaurelia</name>
    <dbReference type="NCBI Taxonomy" id="43138"/>
    <lineage>
        <taxon>Eukaryota</taxon>
        <taxon>Sar</taxon>
        <taxon>Alveolata</taxon>
        <taxon>Ciliophora</taxon>
        <taxon>Intramacronucleata</taxon>
        <taxon>Oligohymenophorea</taxon>
        <taxon>Peniculida</taxon>
        <taxon>Parameciidae</taxon>
        <taxon>Paramecium</taxon>
    </lineage>
</organism>
<feature type="transmembrane region" description="Helical" evidence="5">
    <location>
        <begin position="69"/>
        <end position="91"/>
    </location>
</feature>
<dbReference type="PANTHER" id="PTHR45798:SF97">
    <property type="entry name" value="ALCOHOL-SENSITIVE RING FINGER PROTEIN 1"/>
    <property type="match status" value="1"/>
</dbReference>
<accession>A0A8S1WH81</accession>
<evidence type="ECO:0000259" key="6">
    <source>
        <dbReference type="PROSITE" id="PS50089"/>
    </source>
</evidence>
<keyword evidence="8" id="KW-1185">Reference proteome</keyword>
<sequence>MMSVELLVIHQDGEQFQNQAQNKSIIPSKFDLALREANIICLCICCYYTFKLLFTLVYHKEIEDKSQEYFIIITFLYDVIAFTLFAILHALTDNLKFSELSEYDQQINLFELNHCLTCLTIQELVSIYKPLNGCMIIYTLQQKSFSKCLVVLKLLNYLSTYLAINNYNLLFERTNPLIKLQFILLILSWILQIIISVLLIFIYFIYSIKKKELHFHYKGKIIDKMLFMIKEISYQEKFQNTKQDNLIICPICYQEINENDTIIQLPCHLNHYFHSQCCKQWLMKDLRCPLCRHELDSNNSNKVYSDYL</sequence>
<dbReference type="PANTHER" id="PTHR45798">
    <property type="entry name" value="RING-H2 FINGER PROTEIN ATL61-RELATED-RELATED"/>
    <property type="match status" value="1"/>
</dbReference>
<feature type="transmembrane region" description="Helical" evidence="5">
    <location>
        <begin position="182"/>
        <end position="206"/>
    </location>
</feature>
<dbReference type="InterPro" id="IPR001841">
    <property type="entry name" value="Znf_RING"/>
</dbReference>
<dbReference type="Proteomes" id="UP000689195">
    <property type="component" value="Unassembled WGS sequence"/>
</dbReference>
<dbReference type="InterPro" id="IPR052788">
    <property type="entry name" value="RING-type_E3_ligase_ATL"/>
</dbReference>
<comment type="caution">
    <text evidence="7">The sequence shown here is derived from an EMBL/GenBank/DDBJ whole genome shotgun (WGS) entry which is preliminary data.</text>
</comment>
<dbReference type="EMBL" id="CAJJDO010000090">
    <property type="protein sequence ID" value="CAD8188055.1"/>
    <property type="molecule type" value="Genomic_DNA"/>
</dbReference>
<keyword evidence="1" id="KW-0479">Metal-binding</keyword>
<dbReference type="GO" id="GO:0008270">
    <property type="term" value="F:zinc ion binding"/>
    <property type="evidence" value="ECO:0007669"/>
    <property type="project" value="UniProtKB-KW"/>
</dbReference>
<dbReference type="PROSITE" id="PS50089">
    <property type="entry name" value="ZF_RING_2"/>
    <property type="match status" value="1"/>
</dbReference>
<evidence type="ECO:0000256" key="4">
    <source>
        <dbReference type="PROSITE-ProRule" id="PRU00175"/>
    </source>
</evidence>
<dbReference type="Pfam" id="PF13639">
    <property type="entry name" value="zf-RING_2"/>
    <property type="match status" value="1"/>
</dbReference>
<keyword evidence="5" id="KW-0812">Transmembrane</keyword>
<gene>
    <name evidence="7" type="ORF">PPENT_87.1.T0900181</name>
</gene>